<dbReference type="PROSITE" id="PS50113">
    <property type="entry name" value="PAC"/>
    <property type="match status" value="1"/>
</dbReference>
<evidence type="ECO:0000259" key="5">
    <source>
        <dbReference type="PROSITE" id="PS50885"/>
    </source>
</evidence>
<dbReference type="PANTHER" id="PTHR44757">
    <property type="entry name" value="DIGUANYLATE CYCLASE DGCP"/>
    <property type="match status" value="1"/>
</dbReference>
<evidence type="ECO:0000259" key="3">
    <source>
        <dbReference type="PROSITE" id="PS50113"/>
    </source>
</evidence>
<dbReference type="EMBL" id="QPJY01000001">
    <property type="protein sequence ID" value="RCX32714.1"/>
    <property type="molecule type" value="Genomic_DNA"/>
</dbReference>
<dbReference type="AlphaFoldDB" id="A0A369CLH4"/>
<feature type="domain" description="EAL" evidence="4">
    <location>
        <begin position="620"/>
        <end position="872"/>
    </location>
</feature>
<feature type="domain" description="PAC" evidence="3">
    <location>
        <begin position="392"/>
        <end position="446"/>
    </location>
</feature>
<dbReference type="FunFam" id="3.30.70.270:FF:000001">
    <property type="entry name" value="Diguanylate cyclase domain protein"/>
    <property type="match status" value="1"/>
</dbReference>
<dbReference type="CDD" id="cd01948">
    <property type="entry name" value="EAL"/>
    <property type="match status" value="1"/>
</dbReference>
<evidence type="ECO:0000313" key="7">
    <source>
        <dbReference type="EMBL" id="RCX32714.1"/>
    </source>
</evidence>
<dbReference type="PROSITE" id="PS50885">
    <property type="entry name" value="HAMP"/>
    <property type="match status" value="1"/>
</dbReference>
<dbReference type="CDD" id="cd00130">
    <property type="entry name" value="PAS"/>
    <property type="match status" value="1"/>
</dbReference>
<dbReference type="SMART" id="SM00052">
    <property type="entry name" value="EAL"/>
    <property type="match status" value="1"/>
</dbReference>
<dbReference type="Gene3D" id="3.20.20.450">
    <property type="entry name" value="EAL domain"/>
    <property type="match status" value="1"/>
</dbReference>
<dbReference type="SMART" id="SM00091">
    <property type="entry name" value="PAS"/>
    <property type="match status" value="1"/>
</dbReference>
<dbReference type="Gene3D" id="3.30.450.20">
    <property type="entry name" value="PAS domain"/>
    <property type="match status" value="1"/>
</dbReference>
<gene>
    <name evidence="7" type="ORF">DFQ59_10111</name>
</gene>
<dbReference type="Pfam" id="PF00563">
    <property type="entry name" value="EAL"/>
    <property type="match status" value="1"/>
</dbReference>
<dbReference type="NCBIfam" id="TIGR00229">
    <property type="entry name" value="sensory_box"/>
    <property type="match status" value="1"/>
</dbReference>
<feature type="domain" description="PAS" evidence="2">
    <location>
        <begin position="327"/>
        <end position="366"/>
    </location>
</feature>
<dbReference type="SUPFAM" id="SSF55785">
    <property type="entry name" value="PYP-like sensor domain (PAS domain)"/>
    <property type="match status" value="1"/>
</dbReference>
<dbReference type="InterPro" id="IPR013767">
    <property type="entry name" value="PAS_fold"/>
</dbReference>
<dbReference type="PROSITE" id="PS50112">
    <property type="entry name" value="PAS"/>
    <property type="match status" value="1"/>
</dbReference>
<name>A0A369CLH4_9GAMM</name>
<comment type="caution">
    <text evidence="7">The sequence shown here is derived from an EMBL/GenBank/DDBJ whole genome shotgun (WGS) entry which is preliminary data.</text>
</comment>
<evidence type="ECO:0000259" key="4">
    <source>
        <dbReference type="PROSITE" id="PS50883"/>
    </source>
</evidence>
<evidence type="ECO:0000259" key="6">
    <source>
        <dbReference type="PROSITE" id="PS50887"/>
    </source>
</evidence>
<dbReference type="Proteomes" id="UP000252707">
    <property type="component" value="Unassembled WGS sequence"/>
</dbReference>
<dbReference type="InterPro" id="IPR029787">
    <property type="entry name" value="Nucleotide_cyclase"/>
</dbReference>
<dbReference type="SUPFAM" id="SSF55073">
    <property type="entry name" value="Nucleotide cyclase"/>
    <property type="match status" value="1"/>
</dbReference>
<dbReference type="Gene3D" id="6.10.340.10">
    <property type="match status" value="1"/>
</dbReference>
<comment type="cofactor">
    <cofactor evidence="1">
        <name>Mg(2+)</name>
        <dbReference type="ChEBI" id="CHEBI:18420"/>
    </cofactor>
</comment>
<dbReference type="NCBIfam" id="TIGR00254">
    <property type="entry name" value="GGDEF"/>
    <property type="match status" value="1"/>
</dbReference>
<sequence>MRIAPRLSLLVVLAAAGVVGMAVALERLDRLYQDEARLLRDITALQGALATDEPPADPKAVGAALDAVSVAPAAAHRRPELSSAYQRWFRDQARLADAGARLDAAAASFRDALAGREGLVPEGRREALWTLTRDTLLAHQAVAAWEQAAIPLLDAIDAAPDLREASRALVAAVEAYRARRADAEAGTRILLEGVNRLAREVGAATDTRAGQLRRWRDLGIAVLTLVLLSAGWVVSRSITVPLGRLRCQLEAISCENLEPGVPLSGGGEFAELDSTLDRLAGRLQAARSALEARVRERTAALEAANLTLREEVSERRLAEERLLLASKVLESASEAVLITRPDATIIHVNPAFTQITGYSAEEAIGNKPNLMKSGRHDESFYRAMWESLHARGSWQGQVWDRRKDGRIYPKWLTINAVRNEAGELTHYVGLFSDITGMKENEHRLQRLAHHDPLTGLPNRNLFWDRLGQAMAVADRSGQRAALLLFDLDRFKQVNDQHGHPVGDALLAGVGERIGECVRKTDTVARLGGDEFCVVLSEVDERGRAARVAEKIAASLEAPLQAKGRELFISASVGIALYPDDARDAETLLRCADMAMYQAKSQGRGRHVFFGAALRESAYQRIGLERRLQAGLAQDRFRLLYQPQVHAGDWRISGFEALLRWDDPLEGLVGPDRFLAVAEEIGLIRDLGRWVLREACRQAVSWEQAGRSLDRIAVNLAPRQLLEPAELSADVEAALGLSGLAPERLALELTEAQLSESAAATLQHLRGLGVRVVLDNFGSGMTSLAQLRRMPIDGLKLDRALVRELPANGEHAAIATGIIHLARELGLWLVAEGVENAGQLAFLTQHGCPLLQGHYLAMPQPAAVWSELGQHLPGPSGTALQP</sequence>
<dbReference type="SMART" id="SM00086">
    <property type="entry name" value="PAC"/>
    <property type="match status" value="1"/>
</dbReference>
<dbReference type="PROSITE" id="PS50883">
    <property type="entry name" value="EAL"/>
    <property type="match status" value="1"/>
</dbReference>
<evidence type="ECO:0000259" key="2">
    <source>
        <dbReference type="PROSITE" id="PS50112"/>
    </source>
</evidence>
<proteinExistence type="predicted"/>
<dbReference type="InterPro" id="IPR000700">
    <property type="entry name" value="PAS-assoc_C"/>
</dbReference>
<dbReference type="GO" id="GO:0007165">
    <property type="term" value="P:signal transduction"/>
    <property type="evidence" value="ECO:0007669"/>
    <property type="project" value="InterPro"/>
</dbReference>
<dbReference type="GO" id="GO:0003824">
    <property type="term" value="F:catalytic activity"/>
    <property type="evidence" value="ECO:0007669"/>
    <property type="project" value="UniProtKB-ARBA"/>
</dbReference>
<evidence type="ECO:0000256" key="1">
    <source>
        <dbReference type="ARBA" id="ARBA00001946"/>
    </source>
</evidence>
<dbReference type="InterPro" id="IPR001633">
    <property type="entry name" value="EAL_dom"/>
</dbReference>
<dbReference type="InterPro" id="IPR043128">
    <property type="entry name" value="Rev_trsase/Diguanyl_cyclase"/>
</dbReference>
<feature type="domain" description="HAMP" evidence="5">
    <location>
        <begin position="236"/>
        <end position="288"/>
    </location>
</feature>
<protein>
    <submittedName>
        <fullName evidence="7">PAS domain S-box-containing protein/diguanylate cyclase (GGDEF)-like protein</fullName>
    </submittedName>
</protein>
<dbReference type="CDD" id="cd01949">
    <property type="entry name" value="GGDEF"/>
    <property type="match status" value="1"/>
</dbReference>
<dbReference type="Pfam" id="PF00989">
    <property type="entry name" value="PAS"/>
    <property type="match status" value="1"/>
</dbReference>
<dbReference type="Gene3D" id="3.30.70.270">
    <property type="match status" value="1"/>
</dbReference>
<dbReference type="PROSITE" id="PS50887">
    <property type="entry name" value="GGDEF"/>
    <property type="match status" value="1"/>
</dbReference>
<feature type="domain" description="GGDEF" evidence="6">
    <location>
        <begin position="478"/>
        <end position="611"/>
    </location>
</feature>
<dbReference type="SUPFAM" id="SSF141868">
    <property type="entry name" value="EAL domain-like"/>
    <property type="match status" value="1"/>
</dbReference>
<dbReference type="PANTHER" id="PTHR44757:SF2">
    <property type="entry name" value="BIOFILM ARCHITECTURE MAINTENANCE PROTEIN MBAA"/>
    <property type="match status" value="1"/>
</dbReference>
<dbReference type="InterPro" id="IPR035919">
    <property type="entry name" value="EAL_sf"/>
</dbReference>
<dbReference type="Pfam" id="PF00990">
    <property type="entry name" value="GGDEF"/>
    <property type="match status" value="1"/>
</dbReference>
<organism evidence="7 8">
    <name type="scientific">Thioalbus denitrificans</name>
    <dbReference type="NCBI Taxonomy" id="547122"/>
    <lineage>
        <taxon>Bacteria</taxon>
        <taxon>Pseudomonadati</taxon>
        <taxon>Pseudomonadota</taxon>
        <taxon>Gammaproteobacteria</taxon>
        <taxon>Chromatiales</taxon>
        <taxon>Ectothiorhodospiraceae</taxon>
        <taxon>Thioalbus</taxon>
    </lineage>
</organism>
<dbReference type="SMART" id="SM00267">
    <property type="entry name" value="GGDEF"/>
    <property type="match status" value="1"/>
</dbReference>
<keyword evidence="8" id="KW-1185">Reference proteome</keyword>
<dbReference type="InterPro" id="IPR003660">
    <property type="entry name" value="HAMP_dom"/>
</dbReference>
<accession>A0A369CLH4</accession>
<dbReference type="InterPro" id="IPR052155">
    <property type="entry name" value="Biofilm_reg_signaling"/>
</dbReference>
<dbReference type="GO" id="GO:0016020">
    <property type="term" value="C:membrane"/>
    <property type="evidence" value="ECO:0007669"/>
    <property type="project" value="InterPro"/>
</dbReference>
<evidence type="ECO:0000313" key="8">
    <source>
        <dbReference type="Proteomes" id="UP000252707"/>
    </source>
</evidence>
<dbReference type="InterPro" id="IPR000014">
    <property type="entry name" value="PAS"/>
</dbReference>
<dbReference type="InterPro" id="IPR001610">
    <property type="entry name" value="PAC"/>
</dbReference>
<reference evidence="7 8" key="1">
    <citation type="submission" date="2018-07" db="EMBL/GenBank/DDBJ databases">
        <title>Genomic Encyclopedia of Type Strains, Phase IV (KMG-IV): sequencing the most valuable type-strain genomes for metagenomic binning, comparative biology and taxonomic classification.</title>
        <authorList>
            <person name="Goeker M."/>
        </authorList>
    </citation>
    <scope>NUCLEOTIDE SEQUENCE [LARGE SCALE GENOMIC DNA]</scope>
    <source>
        <strain evidence="7 8">DSM 26407</strain>
    </source>
</reference>
<dbReference type="InterPro" id="IPR000160">
    <property type="entry name" value="GGDEF_dom"/>
</dbReference>
<dbReference type="InterPro" id="IPR035965">
    <property type="entry name" value="PAS-like_dom_sf"/>
</dbReference>
<dbReference type="GO" id="GO:0006355">
    <property type="term" value="P:regulation of DNA-templated transcription"/>
    <property type="evidence" value="ECO:0007669"/>
    <property type="project" value="InterPro"/>
</dbReference>